<protein>
    <recommendedName>
        <fullName evidence="11">Biosynthetic peptidoglycan transglycosylase</fullName>
        <ecNumber evidence="11">2.4.99.28</ecNumber>
    </recommendedName>
    <alternativeName>
        <fullName evidence="11">Glycan polymerase</fullName>
    </alternativeName>
    <alternativeName>
        <fullName evidence="11">Peptidoglycan glycosyltransferase MtgA</fullName>
        <shortName evidence="11">PGT</shortName>
    </alternativeName>
</protein>
<keyword evidence="6 11" id="KW-0133">Cell shape</keyword>
<dbReference type="GO" id="GO:0016763">
    <property type="term" value="F:pentosyltransferase activity"/>
    <property type="evidence" value="ECO:0007669"/>
    <property type="project" value="InterPro"/>
</dbReference>
<dbReference type="GO" id="GO:0009252">
    <property type="term" value="P:peptidoglycan biosynthetic process"/>
    <property type="evidence" value="ECO:0007669"/>
    <property type="project" value="UniProtKB-UniRule"/>
</dbReference>
<dbReference type="Pfam" id="PF00912">
    <property type="entry name" value="Transgly"/>
    <property type="match status" value="1"/>
</dbReference>
<evidence type="ECO:0000256" key="6">
    <source>
        <dbReference type="ARBA" id="ARBA00022960"/>
    </source>
</evidence>
<keyword evidence="9 11" id="KW-0472">Membrane</keyword>
<evidence type="ECO:0000256" key="2">
    <source>
        <dbReference type="ARBA" id="ARBA00022519"/>
    </source>
</evidence>
<evidence type="ECO:0000256" key="3">
    <source>
        <dbReference type="ARBA" id="ARBA00022676"/>
    </source>
</evidence>
<dbReference type="EMBL" id="CP003488">
    <property type="protein sequence ID" value="AFH94670.1"/>
    <property type="molecule type" value="Genomic_DNA"/>
</dbReference>
<dbReference type="GO" id="GO:0071555">
    <property type="term" value="P:cell wall organization"/>
    <property type="evidence" value="ECO:0007669"/>
    <property type="project" value="UniProtKB-KW"/>
</dbReference>
<evidence type="ECO:0000256" key="5">
    <source>
        <dbReference type="ARBA" id="ARBA00022692"/>
    </source>
</evidence>
<evidence type="ECO:0000259" key="12">
    <source>
        <dbReference type="Pfam" id="PF00912"/>
    </source>
</evidence>
<dbReference type="PATRIC" id="fig|1157951.4.peg.2856"/>
<evidence type="ECO:0000313" key="13">
    <source>
        <dbReference type="EMBL" id="AFH94670.1"/>
    </source>
</evidence>
<accession>A0A140NPV4</accession>
<comment type="function">
    <text evidence="11">Peptidoglycan polymerase that catalyzes glycan chain elongation from lipid-linked precursors.</text>
</comment>
<keyword evidence="5 11" id="KW-0812">Transmembrane</keyword>
<keyword evidence="4 11" id="KW-0808">Transferase</keyword>
<keyword evidence="3 11" id="KW-0328">Glycosyltransferase</keyword>
<dbReference type="InterPro" id="IPR023346">
    <property type="entry name" value="Lysozyme-like_dom_sf"/>
</dbReference>
<dbReference type="OrthoDB" id="9766909at2"/>
<dbReference type="InterPro" id="IPR001264">
    <property type="entry name" value="Glyco_trans_51"/>
</dbReference>
<reference evidence="14" key="2">
    <citation type="submission" date="2012-04" db="EMBL/GenBank/DDBJ databases">
        <title>Complete genome sequence of Providencia stuartii clinical isolate MRSN 2154.</title>
        <authorList>
            <person name="Clifford R.J."/>
            <person name="Hang J."/>
            <person name="Riley M.C."/>
            <person name="Onmus-Leone F."/>
            <person name="Kuschner R.A."/>
            <person name="Lesho E.P."/>
            <person name="Waterman P.E."/>
        </authorList>
    </citation>
    <scope>NUCLEOTIDE SEQUENCE [LARGE SCALE GENOMIC DNA]</scope>
    <source>
        <strain evidence="14">MRSN 2154</strain>
    </source>
</reference>
<dbReference type="HAMAP" id="MF_00766">
    <property type="entry name" value="PGT_MtgA"/>
    <property type="match status" value="1"/>
</dbReference>
<dbReference type="EC" id="2.4.99.28" evidence="11"/>
<evidence type="ECO:0000313" key="14">
    <source>
        <dbReference type="Proteomes" id="UP000005012"/>
    </source>
</evidence>
<evidence type="ECO:0000256" key="7">
    <source>
        <dbReference type="ARBA" id="ARBA00022984"/>
    </source>
</evidence>
<keyword evidence="2 11" id="KW-0997">Cell inner membrane</keyword>
<dbReference type="NCBIfam" id="TIGR02070">
    <property type="entry name" value="mono_pep_trsgly"/>
    <property type="match status" value="1"/>
</dbReference>
<comment type="catalytic activity">
    <reaction evidence="11">
        <text>[GlcNAc-(1-&gt;4)-Mur2Ac(oyl-L-Ala-gamma-D-Glu-L-Lys-D-Ala-D-Ala)](n)-di-trans,octa-cis-undecaprenyl diphosphate + beta-D-GlcNAc-(1-&gt;4)-Mur2Ac(oyl-L-Ala-gamma-D-Glu-L-Lys-D-Ala-D-Ala)-di-trans,octa-cis-undecaprenyl diphosphate = [GlcNAc-(1-&gt;4)-Mur2Ac(oyl-L-Ala-gamma-D-Glu-L-Lys-D-Ala-D-Ala)](n+1)-di-trans,octa-cis-undecaprenyl diphosphate + di-trans,octa-cis-undecaprenyl diphosphate + H(+)</text>
        <dbReference type="Rhea" id="RHEA:23708"/>
        <dbReference type="Rhea" id="RHEA-COMP:9602"/>
        <dbReference type="Rhea" id="RHEA-COMP:9603"/>
        <dbReference type="ChEBI" id="CHEBI:15378"/>
        <dbReference type="ChEBI" id="CHEBI:58405"/>
        <dbReference type="ChEBI" id="CHEBI:60033"/>
        <dbReference type="ChEBI" id="CHEBI:78435"/>
        <dbReference type="EC" id="2.4.99.28"/>
    </reaction>
</comment>
<dbReference type="GO" id="GO:0008955">
    <property type="term" value="F:peptidoglycan glycosyltransferase activity"/>
    <property type="evidence" value="ECO:0007669"/>
    <property type="project" value="UniProtKB-UniRule"/>
</dbReference>
<evidence type="ECO:0000256" key="1">
    <source>
        <dbReference type="ARBA" id="ARBA00022475"/>
    </source>
</evidence>
<dbReference type="HOGENOM" id="CLU_006354_1_1_6"/>
<evidence type="ECO:0000256" key="9">
    <source>
        <dbReference type="ARBA" id="ARBA00023136"/>
    </source>
</evidence>
<comment type="subcellular location">
    <subcellularLocation>
        <location evidence="11">Cell inner membrane</location>
        <topology evidence="11">Single-pass membrane protein</topology>
    </subcellularLocation>
</comment>
<dbReference type="PANTHER" id="PTHR30400:SF0">
    <property type="entry name" value="BIOSYNTHETIC PEPTIDOGLYCAN TRANSGLYCOSYLASE"/>
    <property type="match status" value="1"/>
</dbReference>
<evidence type="ECO:0000256" key="11">
    <source>
        <dbReference type="HAMAP-Rule" id="MF_00766"/>
    </source>
</evidence>
<keyword evidence="8 11" id="KW-1133">Transmembrane helix</keyword>
<name>A0A140NPV4_PROSM</name>
<dbReference type="Gene3D" id="1.10.3810.10">
    <property type="entry name" value="Biosynthetic peptidoglycan transglycosylase-like"/>
    <property type="match status" value="1"/>
</dbReference>
<feature type="domain" description="Glycosyl transferase family 51" evidence="12">
    <location>
        <begin position="57"/>
        <end position="223"/>
    </location>
</feature>
<gene>
    <name evidence="11 13" type="primary">mtgA</name>
    <name evidence="13" type="ordered locus">S70_14190</name>
</gene>
<dbReference type="UniPathway" id="UPA00219"/>
<dbReference type="KEGG" id="psi:S70_14190"/>
<dbReference type="AlphaFoldDB" id="A0A140NPV4"/>
<dbReference type="RefSeq" id="WP_014657584.1">
    <property type="nucleotide sequence ID" value="NC_017731.1"/>
</dbReference>
<proteinExistence type="inferred from homology"/>
<keyword evidence="10 11" id="KW-0961">Cell wall biogenesis/degradation</keyword>
<dbReference type="GO" id="GO:0005886">
    <property type="term" value="C:plasma membrane"/>
    <property type="evidence" value="ECO:0007669"/>
    <property type="project" value="UniProtKB-SubCell"/>
</dbReference>
<comment type="pathway">
    <text evidence="11">Cell wall biogenesis; peptidoglycan biosynthesis.</text>
</comment>
<keyword evidence="7 11" id="KW-0573">Peptidoglycan synthesis</keyword>
<sequence length="241" mass="27935">MRVKISLLWRWLRKVFLSLAAFWFLTVIAFKFLPVPFSAVMIEKQISAWINLNFSYVSHSEWVDENHISPYLYLAVIAAEDQNFPHHWGFDLEAIERAYKHNMSKKKTIQGASTISQQTVKNLWLWNGRSWIRKGLEATMTPIMEVMWSKTRILTVYLNIVEFGDGVFGVEEASKKFFKKSANQLTMEEAALLAAVLPNPHRFKVESPSSYVLKRQAWILNQMYLLGGRNYLKSNAIGPTK</sequence>
<dbReference type="GO" id="GO:0008360">
    <property type="term" value="P:regulation of cell shape"/>
    <property type="evidence" value="ECO:0007669"/>
    <property type="project" value="UniProtKB-KW"/>
</dbReference>
<reference evidence="13 14" key="1">
    <citation type="journal article" date="2012" name="J. Bacteriol.">
        <title>Complete Genome Sequence of Providencia stuartii Clinical Isolate MRSN 2154.</title>
        <authorList>
            <person name="Clifford R.J."/>
            <person name="Hang J."/>
            <person name="Riley M.C."/>
            <person name="Onmus-Leone F."/>
            <person name="Kuschner R.A."/>
            <person name="Lesho E.P."/>
            <person name="Waterman P.E."/>
        </authorList>
    </citation>
    <scope>NUCLEOTIDE SEQUENCE [LARGE SCALE GENOMIC DNA]</scope>
    <source>
        <strain evidence="13 14">MRSN 2154</strain>
    </source>
</reference>
<dbReference type="GO" id="GO:0009274">
    <property type="term" value="C:peptidoglycan-based cell wall"/>
    <property type="evidence" value="ECO:0007669"/>
    <property type="project" value="InterPro"/>
</dbReference>
<dbReference type="SUPFAM" id="SSF53955">
    <property type="entry name" value="Lysozyme-like"/>
    <property type="match status" value="1"/>
</dbReference>
<dbReference type="GeneID" id="93520611"/>
<dbReference type="Proteomes" id="UP000005012">
    <property type="component" value="Chromosome"/>
</dbReference>
<evidence type="ECO:0000256" key="10">
    <source>
        <dbReference type="ARBA" id="ARBA00023316"/>
    </source>
</evidence>
<dbReference type="InterPro" id="IPR011812">
    <property type="entry name" value="Pep_trsgly"/>
</dbReference>
<organism evidence="13 14">
    <name type="scientific">Providencia stuartii (strain MRSN 2154)</name>
    <dbReference type="NCBI Taxonomy" id="1157951"/>
    <lineage>
        <taxon>Bacteria</taxon>
        <taxon>Pseudomonadati</taxon>
        <taxon>Pseudomonadota</taxon>
        <taxon>Gammaproteobacteria</taxon>
        <taxon>Enterobacterales</taxon>
        <taxon>Morganellaceae</taxon>
        <taxon>Providencia</taxon>
    </lineage>
</organism>
<dbReference type="InterPro" id="IPR036950">
    <property type="entry name" value="PBP_transglycosylase"/>
</dbReference>
<evidence type="ECO:0000256" key="8">
    <source>
        <dbReference type="ARBA" id="ARBA00022989"/>
    </source>
</evidence>
<evidence type="ECO:0000256" key="4">
    <source>
        <dbReference type="ARBA" id="ARBA00022679"/>
    </source>
</evidence>
<comment type="similarity">
    <text evidence="11">Belongs to the glycosyltransferase 51 family.</text>
</comment>
<keyword evidence="1 11" id="KW-1003">Cell membrane</keyword>
<dbReference type="PANTHER" id="PTHR30400">
    <property type="entry name" value="MONOFUNCTIONAL BIOSYNTHETIC PEPTIDOGLYCAN TRANSGLYCOSYLASE"/>
    <property type="match status" value="1"/>
</dbReference>